<evidence type="ECO:0000256" key="2">
    <source>
        <dbReference type="ARBA" id="ARBA00022475"/>
    </source>
</evidence>
<dbReference type="Pfam" id="PF02687">
    <property type="entry name" value="FtsX"/>
    <property type="match status" value="1"/>
</dbReference>
<dbReference type="eggNOG" id="COG0577">
    <property type="taxonomic scope" value="Bacteria"/>
</dbReference>
<dbReference type="PATRIC" id="fig|1348663.4.peg.810"/>
<comment type="subcellular location">
    <subcellularLocation>
        <location evidence="1">Cell membrane</location>
        <topology evidence="1">Multi-pass membrane protein</topology>
    </subcellularLocation>
</comment>
<dbReference type="InterPro" id="IPR051125">
    <property type="entry name" value="ABC-4/HrtB_transporter"/>
</dbReference>
<evidence type="ECO:0000256" key="1">
    <source>
        <dbReference type="ARBA" id="ARBA00004651"/>
    </source>
</evidence>
<feature type="transmembrane region" description="Helical" evidence="6">
    <location>
        <begin position="135"/>
        <end position="157"/>
    </location>
</feature>
<gene>
    <name evidence="8" type="ORF">KCH_08510</name>
</gene>
<dbReference type="RefSeq" id="WP_051652709.1">
    <property type="nucleotide sequence ID" value="NZ_KK853997.1"/>
</dbReference>
<feature type="transmembrane region" description="Helical" evidence="6">
    <location>
        <begin position="188"/>
        <end position="215"/>
    </location>
</feature>
<feature type="domain" description="ABC3 transporter permease C-terminal" evidence="7">
    <location>
        <begin position="139"/>
        <end position="245"/>
    </location>
</feature>
<evidence type="ECO:0000313" key="9">
    <source>
        <dbReference type="Proteomes" id="UP000027178"/>
    </source>
</evidence>
<keyword evidence="4 6" id="KW-1133">Transmembrane helix</keyword>
<dbReference type="PANTHER" id="PTHR43738">
    <property type="entry name" value="ABC TRANSPORTER, MEMBRANE PROTEIN"/>
    <property type="match status" value="1"/>
</dbReference>
<evidence type="ECO:0000259" key="7">
    <source>
        <dbReference type="Pfam" id="PF02687"/>
    </source>
</evidence>
<proteinExistence type="predicted"/>
<dbReference type="PANTHER" id="PTHR43738:SF2">
    <property type="entry name" value="ABC TRANSPORTER PERMEASE"/>
    <property type="match status" value="1"/>
</dbReference>
<comment type="caution">
    <text evidence="8">The sequence shown here is derived from an EMBL/GenBank/DDBJ whole genome shotgun (WGS) entry which is preliminary data.</text>
</comment>
<keyword evidence="2" id="KW-1003">Cell membrane</keyword>
<keyword evidence="5 6" id="KW-0472">Membrane</keyword>
<dbReference type="InterPro" id="IPR003838">
    <property type="entry name" value="ABC3_permease_C"/>
</dbReference>
<evidence type="ECO:0000256" key="6">
    <source>
        <dbReference type="SAM" id="Phobius"/>
    </source>
</evidence>
<evidence type="ECO:0000256" key="5">
    <source>
        <dbReference type="ARBA" id="ARBA00023136"/>
    </source>
</evidence>
<evidence type="ECO:0000256" key="4">
    <source>
        <dbReference type="ARBA" id="ARBA00022989"/>
    </source>
</evidence>
<name>A0A066ZB34_9ACTN</name>
<evidence type="ECO:0000256" key="3">
    <source>
        <dbReference type="ARBA" id="ARBA00022692"/>
    </source>
</evidence>
<organism evidence="8 9">
    <name type="scientific">Kitasatospora cheerisanensis KCTC 2395</name>
    <dbReference type="NCBI Taxonomy" id="1348663"/>
    <lineage>
        <taxon>Bacteria</taxon>
        <taxon>Bacillati</taxon>
        <taxon>Actinomycetota</taxon>
        <taxon>Actinomycetes</taxon>
        <taxon>Kitasatosporales</taxon>
        <taxon>Streptomycetaceae</taxon>
        <taxon>Kitasatospora</taxon>
    </lineage>
</organism>
<dbReference type="AlphaFoldDB" id="A0A066ZB34"/>
<accession>A0A066ZB34</accession>
<dbReference type="HOGENOM" id="CLU_1029662_0_0_11"/>
<evidence type="ECO:0000313" key="8">
    <source>
        <dbReference type="EMBL" id="KDN87360.1"/>
    </source>
</evidence>
<sequence>MLAPGATPSGPEIKALATRGYLTAAGGKVGDLIKIQLGNTTLPVRITDTVEALPVYGDTALLLDLSTTHLWLNDRSADLPPVTEWWLPATGPDDHTPAEAAAALRAGPTAQQLTLREEDAAARSTDPLSAAPQSALAALAVAAAVLATIGFAAAAAASASERAAESAILMALGTPRRLLRRTAAAEQVVLVGIGTGVGLLLGTALVHLVVPLVVLTPAARPPIPEVLVGLPLGQVLALAAGTAALPLLSAFLIGGRGRDVAARLRFVEDK</sequence>
<keyword evidence="9" id="KW-1185">Reference proteome</keyword>
<reference evidence="8 9" key="1">
    <citation type="submission" date="2014-05" db="EMBL/GenBank/DDBJ databases">
        <title>Draft Genome Sequence of Kitasatospora cheerisanensis KCTC 2395.</title>
        <authorList>
            <person name="Nam D.H."/>
        </authorList>
    </citation>
    <scope>NUCLEOTIDE SEQUENCE [LARGE SCALE GENOMIC DNA]</scope>
    <source>
        <strain evidence="8 9">KCTC 2395</strain>
    </source>
</reference>
<keyword evidence="3 6" id="KW-0812">Transmembrane</keyword>
<dbReference type="Proteomes" id="UP000027178">
    <property type="component" value="Unassembled WGS sequence"/>
</dbReference>
<dbReference type="EMBL" id="JNBY01000037">
    <property type="protein sequence ID" value="KDN87360.1"/>
    <property type="molecule type" value="Genomic_DNA"/>
</dbReference>
<dbReference type="GO" id="GO:0005886">
    <property type="term" value="C:plasma membrane"/>
    <property type="evidence" value="ECO:0007669"/>
    <property type="project" value="UniProtKB-SubCell"/>
</dbReference>
<feature type="transmembrane region" description="Helical" evidence="6">
    <location>
        <begin position="235"/>
        <end position="255"/>
    </location>
</feature>
<protein>
    <recommendedName>
        <fullName evidence="7">ABC3 transporter permease C-terminal domain-containing protein</fullName>
    </recommendedName>
</protein>